<evidence type="ECO:0000313" key="2">
    <source>
        <dbReference type="Proteomes" id="UP000514509"/>
    </source>
</evidence>
<dbReference type="KEGG" id="add:HUW48_14365"/>
<gene>
    <name evidence="1" type="ORF">HUW48_14365</name>
</gene>
<accession>A0A7L7L8J2</accession>
<dbReference type="Proteomes" id="UP000514509">
    <property type="component" value="Chromosome"/>
</dbReference>
<evidence type="ECO:0000313" key="1">
    <source>
        <dbReference type="EMBL" id="QMU29152.1"/>
    </source>
</evidence>
<proteinExistence type="predicted"/>
<reference evidence="1 2" key="1">
    <citation type="submission" date="2020-08" db="EMBL/GenBank/DDBJ databases">
        <title>Adhaeribacter dokdonensis sp. nov., isolated from the rhizosphere of Elymus tsukushiensis, a plant native to the Dokdo Islands, Republic of Korea.</title>
        <authorList>
            <person name="Ghim S.Y."/>
        </authorList>
    </citation>
    <scope>NUCLEOTIDE SEQUENCE [LARGE SCALE GENOMIC DNA]</scope>
    <source>
        <strain evidence="1 2">KUDC8001</strain>
    </source>
</reference>
<organism evidence="1 2">
    <name type="scientific">Adhaeribacter radiodurans</name>
    <dbReference type="NCBI Taxonomy" id="2745197"/>
    <lineage>
        <taxon>Bacteria</taxon>
        <taxon>Pseudomonadati</taxon>
        <taxon>Bacteroidota</taxon>
        <taxon>Cytophagia</taxon>
        <taxon>Cytophagales</taxon>
        <taxon>Hymenobacteraceae</taxon>
        <taxon>Adhaeribacter</taxon>
    </lineage>
</organism>
<dbReference type="AlphaFoldDB" id="A0A7L7L8J2"/>
<dbReference type="EMBL" id="CP055153">
    <property type="protein sequence ID" value="QMU29152.1"/>
    <property type="molecule type" value="Genomic_DNA"/>
</dbReference>
<sequence>MGFKAVSPEELSELKGFVNSLDPEFLHSLPKEEGSAINVLRQFAEHNIDNH</sequence>
<name>A0A7L7L8J2_9BACT</name>
<keyword evidence="2" id="KW-1185">Reference proteome</keyword>
<protein>
    <submittedName>
        <fullName evidence="1">Uncharacterized protein</fullName>
    </submittedName>
</protein>
<dbReference type="RefSeq" id="WP_182411611.1">
    <property type="nucleotide sequence ID" value="NZ_CP055153.1"/>
</dbReference>